<dbReference type="Proteomes" id="UP000016922">
    <property type="component" value="Unassembled WGS sequence"/>
</dbReference>
<dbReference type="AlphaFoldDB" id="S3DBM5"/>
<dbReference type="OrthoDB" id="10287219at2759"/>
<feature type="region of interest" description="Disordered" evidence="1">
    <location>
        <begin position="184"/>
        <end position="205"/>
    </location>
</feature>
<protein>
    <submittedName>
        <fullName evidence="2">Uncharacterized protein</fullName>
    </submittedName>
</protein>
<feature type="compositionally biased region" description="Basic residues" evidence="1">
    <location>
        <begin position="1"/>
        <end position="12"/>
    </location>
</feature>
<dbReference type="RefSeq" id="XP_008078127.1">
    <property type="nucleotide sequence ID" value="XM_008079936.1"/>
</dbReference>
<dbReference type="GeneID" id="19469881"/>
<feature type="region of interest" description="Disordered" evidence="1">
    <location>
        <begin position="398"/>
        <end position="417"/>
    </location>
</feature>
<feature type="region of interest" description="Disordered" evidence="1">
    <location>
        <begin position="1"/>
        <end position="26"/>
    </location>
</feature>
<feature type="region of interest" description="Disordered" evidence="1">
    <location>
        <begin position="246"/>
        <end position="314"/>
    </location>
</feature>
<evidence type="ECO:0000313" key="3">
    <source>
        <dbReference type="Proteomes" id="UP000016922"/>
    </source>
</evidence>
<sequence length="713" mass="78735">MQVHGKLRKRNQRGADNGANPSLNSEEVMETTFLETMLLETGYGSRELGSRENFSVGGTRKDNIPRSRPLIPTKDGGHYYETPDLSAYAYTPNMTAAHATNKARSADEMTRGSTKAELERLKQDSQIPAVLDGSGDSPCPFFQGPAKPQDNRARVLRTQKTFEYPKERIDLADRLVQTLASNQTYAGTGRPGGLSQARQNSKEKYDTTTFNNDVWYSSDDLSLHYSTDTVLADSNAVKDAAHVYAAKSPKVDSTRSPNPSLASQTYKRGGTRTGARDQVNAAYPVRGQHTEGNISPNNQAQAAYGKKPGRPDRIQDDWYAASTQAQRRPKDLKKAVSTWEMQSRPNAPSLAHALGMTWVGSDKLPKEPVREDHLSSLPVQNYAPPDTIVETRQSVLSISTGPGPDVGNRGRIPPSLSMNRFESMQPVVLDKTLRADQSLQPYMAPESAQYSVQHPGQYSAAGYNDSNYFHQVAESSNASSIRTMGTPKSVYRVDDPYPSGTATAPNRRGSNSSLSSKVLKMQDMAWIDMSSKARVLEKFSTIGTGCEKLCAMTAELLQANDAKSLRDKIMTKEAFKMTASAVHAEIGAINKVVKDCIEEMESNPQPFAQYEAQNAPQEAFRILSKNLQNVGMAIRDLGRDEKSVARMKSLISSMEKGAKSLRYDAERLLLLAERHIFAEKTKPAKVGLHHSAIQHLLVAEQTWEKVMHGKRKW</sequence>
<evidence type="ECO:0000256" key="1">
    <source>
        <dbReference type="SAM" id="MobiDB-lite"/>
    </source>
</evidence>
<feature type="region of interest" description="Disordered" evidence="1">
    <location>
        <begin position="44"/>
        <end position="78"/>
    </location>
</feature>
<accession>S3DBM5</accession>
<gene>
    <name evidence="2" type="ORF">GLAREA_10836</name>
</gene>
<keyword evidence="3" id="KW-1185">Reference proteome</keyword>
<feature type="compositionally biased region" description="Polar residues" evidence="1">
    <location>
        <begin position="290"/>
        <end position="301"/>
    </location>
</feature>
<dbReference type="HOGENOM" id="CLU_472555_0_0_1"/>
<feature type="compositionally biased region" description="Polar residues" evidence="1">
    <location>
        <begin position="500"/>
        <end position="514"/>
    </location>
</feature>
<reference evidence="2 3" key="1">
    <citation type="journal article" date="2013" name="BMC Genomics">
        <title>Genomics-driven discovery of the pneumocandin biosynthetic gene cluster in the fungus Glarea lozoyensis.</title>
        <authorList>
            <person name="Chen L."/>
            <person name="Yue Q."/>
            <person name="Zhang X."/>
            <person name="Xiang M."/>
            <person name="Wang C."/>
            <person name="Li S."/>
            <person name="Che Y."/>
            <person name="Ortiz-Lopez F.J."/>
            <person name="Bills G.F."/>
            <person name="Liu X."/>
            <person name="An Z."/>
        </authorList>
    </citation>
    <scope>NUCLEOTIDE SEQUENCE [LARGE SCALE GENOMIC DNA]</scope>
    <source>
        <strain evidence="3">ATCC 20868 / MF5171</strain>
    </source>
</reference>
<evidence type="ECO:0000313" key="2">
    <source>
        <dbReference type="EMBL" id="EPE35140.1"/>
    </source>
</evidence>
<proteinExistence type="predicted"/>
<name>S3DBM5_GLAL2</name>
<feature type="region of interest" description="Disordered" evidence="1">
    <location>
        <begin position="489"/>
        <end position="514"/>
    </location>
</feature>
<dbReference type="KEGG" id="glz:GLAREA_10836"/>
<organism evidence="2 3">
    <name type="scientific">Glarea lozoyensis (strain ATCC 20868 / MF5171)</name>
    <dbReference type="NCBI Taxonomy" id="1116229"/>
    <lineage>
        <taxon>Eukaryota</taxon>
        <taxon>Fungi</taxon>
        <taxon>Dikarya</taxon>
        <taxon>Ascomycota</taxon>
        <taxon>Pezizomycotina</taxon>
        <taxon>Leotiomycetes</taxon>
        <taxon>Helotiales</taxon>
        <taxon>Helotiaceae</taxon>
        <taxon>Glarea</taxon>
    </lineage>
</organism>
<feature type="compositionally biased region" description="Polar residues" evidence="1">
    <location>
        <begin position="254"/>
        <end position="266"/>
    </location>
</feature>
<dbReference type="EMBL" id="KE145355">
    <property type="protein sequence ID" value="EPE35140.1"/>
    <property type="molecule type" value="Genomic_DNA"/>
</dbReference>